<evidence type="ECO:0000256" key="4">
    <source>
        <dbReference type="ARBA" id="ARBA00022960"/>
    </source>
</evidence>
<protein>
    <submittedName>
        <fullName evidence="10">ErfK/YbiS/YcfS/YnhG family protein</fullName>
    </submittedName>
</protein>
<dbReference type="PANTHER" id="PTHR36699">
    <property type="entry name" value="LD-TRANSPEPTIDASE"/>
    <property type="match status" value="1"/>
</dbReference>
<dbReference type="GO" id="GO:0016740">
    <property type="term" value="F:transferase activity"/>
    <property type="evidence" value="ECO:0007669"/>
    <property type="project" value="UniProtKB-KW"/>
</dbReference>
<dbReference type="UniPathway" id="UPA00219"/>
<feature type="chain" id="PRO_5013344931" evidence="8">
    <location>
        <begin position="27"/>
        <end position="356"/>
    </location>
</feature>
<evidence type="ECO:0000313" key="11">
    <source>
        <dbReference type="Proteomes" id="UP000192342"/>
    </source>
</evidence>
<dbReference type="Pfam" id="PF03734">
    <property type="entry name" value="YkuD"/>
    <property type="match status" value="1"/>
</dbReference>
<feature type="signal peptide" evidence="8">
    <location>
        <begin position="1"/>
        <end position="26"/>
    </location>
</feature>
<dbReference type="GO" id="GO:0008360">
    <property type="term" value="P:regulation of cell shape"/>
    <property type="evidence" value="ECO:0007669"/>
    <property type="project" value="UniProtKB-UniRule"/>
</dbReference>
<sequence>MSVKRSGLIACLASAALFGAATVVQAHGPLADPAQLVQTPPDFRFDQVLRTRNPGDRQAWSAEQSGLHWRTAPNSLIDDGLQPNAILELDDSVDHVILADLHNRRVYLLENDGELRVLRHMYASIGKAGTRKQIEDDNRTPVGVYTVTRYIDDSALPELYGAGAFPIDYPNHWDRAHQRTGYGIWVHGVPRSHYSRPPLSSEGCVAVGNSDFDSLKPFVTPGNTRVIFSDQLSWLTPAELNDERQRFKAQVEAWRSAWSARDTERYLDYYAEEFSTDDMDRQAFAEHKRRVNAGKSFIEVELADLNIFNYPDGDKLRLVEFVQHYRSDNYASTDRKQQFWRQHDNGQWRIIREISL</sequence>
<reference evidence="10 11" key="1">
    <citation type="submission" date="2013-04" db="EMBL/GenBank/DDBJ databases">
        <title>Oceanococcus atlanticus 22II-S10r2 Genome Sequencing.</title>
        <authorList>
            <person name="Lai Q."/>
            <person name="Li G."/>
            <person name="Shao Z."/>
        </authorList>
    </citation>
    <scope>NUCLEOTIDE SEQUENCE [LARGE SCALE GENOMIC DNA]</scope>
    <source>
        <strain evidence="10 11">22II-S10r2</strain>
    </source>
</reference>
<dbReference type="SUPFAM" id="SSF141523">
    <property type="entry name" value="L,D-transpeptidase catalytic domain-like"/>
    <property type="match status" value="1"/>
</dbReference>
<dbReference type="InterPro" id="IPR005490">
    <property type="entry name" value="LD_TPept_cat_dom"/>
</dbReference>
<evidence type="ECO:0000256" key="3">
    <source>
        <dbReference type="ARBA" id="ARBA00022679"/>
    </source>
</evidence>
<feature type="active site" description="Nucleophile" evidence="7">
    <location>
        <position position="204"/>
    </location>
</feature>
<gene>
    <name evidence="10" type="ORF">ATO7_06675</name>
</gene>
<evidence type="ECO:0000259" key="9">
    <source>
        <dbReference type="PROSITE" id="PS52029"/>
    </source>
</evidence>
<keyword evidence="3" id="KW-0808">Transferase</keyword>
<dbReference type="Proteomes" id="UP000192342">
    <property type="component" value="Unassembled WGS sequence"/>
</dbReference>
<dbReference type="SUPFAM" id="SSF54427">
    <property type="entry name" value="NTF2-like"/>
    <property type="match status" value="1"/>
</dbReference>
<dbReference type="STRING" id="1317117.ATO7_06675"/>
<comment type="pathway">
    <text evidence="1 7">Cell wall biogenesis; peptidoglycan biosynthesis.</text>
</comment>
<dbReference type="InterPro" id="IPR032710">
    <property type="entry name" value="NTF2-like_dom_sf"/>
</dbReference>
<accession>A0A1Y1SIQ7</accession>
<dbReference type="AlphaFoldDB" id="A0A1Y1SIQ7"/>
<dbReference type="GO" id="GO:0009252">
    <property type="term" value="P:peptidoglycan biosynthetic process"/>
    <property type="evidence" value="ECO:0007669"/>
    <property type="project" value="UniProtKB-UniPathway"/>
</dbReference>
<dbReference type="InterPro" id="IPR056203">
    <property type="entry name" value="Cds6_C"/>
</dbReference>
<dbReference type="PANTHER" id="PTHR36699:SF1">
    <property type="entry name" value="L,D-TRANSPEPTIDASE YAFK-RELATED"/>
    <property type="match status" value="1"/>
</dbReference>
<evidence type="ECO:0000313" key="10">
    <source>
        <dbReference type="EMBL" id="ORE89544.1"/>
    </source>
</evidence>
<evidence type="ECO:0000256" key="1">
    <source>
        <dbReference type="ARBA" id="ARBA00004752"/>
    </source>
</evidence>
<keyword evidence="5 7" id="KW-0573">Peptidoglycan synthesis</keyword>
<comment type="similarity">
    <text evidence="2">Belongs to the YkuD family.</text>
</comment>
<keyword evidence="11" id="KW-1185">Reference proteome</keyword>
<evidence type="ECO:0000256" key="6">
    <source>
        <dbReference type="ARBA" id="ARBA00023316"/>
    </source>
</evidence>
<proteinExistence type="inferred from homology"/>
<evidence type="ECO:0000256" key="7">
    <source>
        <dbReference type="PROSITE-ProRule" id="PRU01373"/>
    </source>
</evidence>
<dbReference type="Gene3D" id="2.40.440.10">
    <property type="entry name" value="L,D-transpeptidase catalytic domain-like"/>
    <property type="match status" value="1"/>
</dbReference>
<dbReference type="Pfam" id="PF24125">
    <property type="entry name" value="Cds6_C"/>
    <property type="match status" value="1"/>
</dbReference>
<evidence type="ECO:0000256" key="8">
    <source>
        <dbReference type="SAM" id="SignalP"/>
    </source>
</evidence>
<dbReference type="GO" id="GO:0071555">
    <property type="term" value="P:cell wall organization"/>
    <property type="evidence" value="ECO:0007669"/>
    <property type="project" value="UniProtKB-UniRule"/>
</dbReference>
<evidence type="ECO:0000256" key="5">
    <source>
        <dbReference type="ARBA" id="ARBA00022984"/>
    </source>
</evidence>
<comment type="caution">
    <text evidence="10">The sequence shown here is derived from an EMBL/GenBank/DDBJ whole genome shotgun (WGS) entry which is preliminary data.</text>
</comment>
<dbReference type="InterPro" id="IPR038063">
    <property type="entry name" value="Transpep_catalytic_dom"/>
</dbReference>
<keyword evidence="4 7" id="KW-0133">Cell shape</keyword>
<feature type="active site" description="Proton donor/acceptor" evidence="7">
    <location>
        <position position="187"/>
    </location>
</feature>
<dbReference type="Gene3D" id="3.10.450.50">
    <property type="match status" value="1"/>
</dbReference>
<keyword evidence="8" id="KW-0732">Signal</keyword>
<dbReference type="PROSITE" id="PS52029">
    <property type="entry name" value="LD_TPASE"/>
    <property type="match status" value="1"/>
</dbReference>
<dbReference type="CDD" id="cd16913">
    <property type="entry name" value="YkuD_like"/>
    <property type="match status" value="1"/>
</dbReference>
<dbReference type="GO" id="GO:0004180">
    <property type="term" value="F:carboxypeptidase activity"/>
    <property type="evidence" value="ECO:0007669"/>
    <property type="project" value="UniProtKB-ARBA"/>
</dbReference>
<name>A0A1Y1SIQ7_9GAMM</name>
<organism evidence="10 11">
    <name type="scientific">Oceanococcus atlanticus</name>
    <dbReference type="NCBI Taxonomy" id="1317117"/>
    <lineage>
        <taxon>Bacteria</taxon>
        <taxon>Pseudomonadati</taxon>
        <taxon>Pseudomonadota</taxon>
        <taxon>Gammaproteobacteria</taxon>
        <taxon>Chromatiales</taxon>
        <taxon>Oceanococcaceae</taxon>
        <taxon>Oceanococcus</taxon>
    </lineage>
</organism>
<keyword evidence="6 7" id="KW-0961">Cell wall biogenesis/degradation</keyword>
<feature type="domain" description="L,D-TPase catalytic" evidence="9">
    <location>
        <begin position="95"/>
        <end position="229"/>
    </location>
</feature>
<evidence type="ECO:0000256" key="2">
    <source>
        <dbReference type="ARBA" id="ARBA00005992"/>
    </source>
</evidence>
<dbReference type="EMBL" id="AQQV01000001">
    <property type="protein sequence ID" value="ORE89544.1"/>
    <property type="molecule type" value="Genomic_DNA"/>
</dbReference>